<dbReference type="PANTHER" id="PTHR43807:SF20">
    <property type="entry name" value="FI04487P"/>
    <property type="match status" value="1"/>
</dbReference>
<comment type="cofactor">
    <cofactor evidence="1">
        <name>pyridoxal 5'-phosphate</name>
        <dbReference type="ChEBI" id="CHEBI:597326"/>
    </cofactor>
</comment>
<dbReference type="SUPFAM" id="SSF53383">
    <property type="entry name" value="PLP-dependent transferases"/>
    <property type="match status" value="1"/>
</dbReference>
<dbReference type="InterPro" id="IPR015421">
    <property type="entry name" value="PyrdxlP-dep_Trfase_major"/>
</dbReference>
<dbReference type="InterPro" id="IPR004839">
    <property type="entry name" value="Aminotransferase_I/II_large"/>
</dbReference>
<dbReference type="EMBL" id="FWFF01000019">
    <property type="protein sequence ID" value="SLN00195.1"/>
    <property type="molecule type" value="Genomic_DNA"/>
</dbReference>
<reference evidence="8" key="1">
    <citation type="submission" date="2017-02" db="EMBL/GenBank/DDBJ databases">
        <authorList>
            <person name="Dridi B."/>
        </authorList>
    </citation>
    <scope>NUCLEOTIDE SEQUENCE [LARGE SCALE GENOMIC DNA]</scope>
    <source>
        <strain evidence="8">B Co 03.10</strain>
    </source>
</reference>
<feature type="region of interest" description="Disordered" evidence="5">
    <location>
        <begin position="1"/>
        <end position="23"/>
    </location>
</feature>
<dbReference type="GO" id="GO:0030170">
    <property type="term" value="F:pyridoxal phosphate binding"/>
    <property type="evidence" value="ECO:0007669"/>
    <property type="project" value="InterPro"/>
</dbReference>
<evidence type="ECO:0000256" key="5">
    <source>
        <dbReference type="SAM" id="MobiDB-lite"/>
    </source>
</evidence>
<dbReference type="InterPro" id="IPR015422">
    <property type="entry name" value="PyrdxlP-dep_Trfase_small"/>
</dbReference>
<dbReference type="Pfam" id="PF00155">
    <property type="entry name" value="Aminotran_1_2"/>
    <property type="match status" value="1"/>
</dbReference>
<evidence type="ECO:0000259" key="6">
    <source>
        <dbReference type="Pfam" id="PF00155"/>
    </source>
</evidence>
<dbReference type="GO" id="GO:0005737">
    <property type="term" value="C:cytoplasm"/>
    <property type="evidence" value="ECO:0007669"/>
    <property type="project" value="TreeGrafter"/>
</dbReference>
<name>A0A1X6XLI1_9MICO</name>
<proteinExistence type="predicted"/>
<dbReference type="AlphaFoldDB" id="A0A1X6XLI1"/>
<evidence type="ECO:0000256" key="4">
    <source>
        <dbReference type="ARBA" id="ARBA00022898"/>
    </source>
</evidence>
<dbReference type="GO" id="GO:0016212">
    <property type="term" value="F:kynurenine-oxoglutarate transaminase activity"/>
    <property type="evidence" value="ECO:0007669"/>
    <property type="project" value="TreeGrafter"/>
</dbReference>
<dbReference type="InterPro" id="IPR051326">
    <property type="entry name" value="Kynurenine-oxoglutarate_AT"/>
</dbReference>
<keyword evidence="3 7" id="KW-0808">Transferase</keyword>
<gene>
    <name evidence="7" type="ORF">FM105_12405</name>
</gene>
<feature type="domain" description="Aminotransferase class I/classII large" evidence="6">
    <location>
        <begin position="60"/>
        <end position="382"/>
    </location>
</feature>
<evidence type="ECO:0000313" key="7">
    <source>
        <dbReference type="EMBL" id="SLN00195.1"/>
    </source>
</evidence>
<evidence type="ECO:0000256" key="3">
    <source>
        <dbReference type="ARBA" id="ARBA00022679"/>
    </source>
</evidence>
<dbReference type="InterPro" id="IPR015424">
    <property type="entry name" value="PyrdxlP-dep_Trfase"/>
</dbReference>
<dbReference type="GO" id="GO:0004069">
    <property type="term" value="F:L-aspartate:2-oxoglutarate aminotransferase activity"/>
    <property type="evidence" value="ECO:0007669"/>
    <property type="project" value="UniProtKB-EC"/>
</dbReference>
<evidence type="ECO:0000313" key="8">
    <source>
        <dbReference type="Proteomes" id="UP000196581"/>
    </source>
</evidence>
<evidence type="ECO:0000256" key="1">
    <source>
        <dbReference type="ARBA" id="ARBA00001933"/>
    </source>
</evidence>
<dbReference type="Proteomes" id="UP000196581">
    <property type="component" value="Unassembled WGS sequence"/>
</dbReference>
<sequence>MADHSTADRSMTDHTGAPGSLEGEQPVWHRMSEAAGLVSAAGEVQETVFGRMTQLAASHDAVNLGQGAPGDPAPAFLLDAAYEAMRAGANQYAPPSGVPALREAIAMHRRRDWGHDVAAADVLVTAGATEALTATIVALAPRGTDIVVLEPYYDSYAAAAALAGARLRPVGLTIDDGSVQVDFEALADALSENTSIVLLNTPHNPTGLVLDAAQIRRVGALAESVDAWLLTDEVYEHLVFDGTHTAPAAVLDSSRVVTVSSAGKAFNATGWKIGWLIGSPAVLEAVRAVKQYLTFTSGAPLQPAIADALIEHPEFLAENRRTLAARRDDLVAALREVPGAEVVVPASGYFVLVDFKGFTDAAVDAFALNERLTREVGVTGVPVPALCQSGSATADAMAAVVRYSFCKAADDVAEAAARFRAYAQTLAG</sequence>
<dbReference type="Gene3D" id="3.40.640.10">
    <property type="entry name" value="Type I PLP-dependent aspartate aminotransferase-like (Major domain)"/>
    <property type="match status" value="1"/>
</dbReference>
<dbReference type="PANTHER" id="PTHR43807">
    <property type="entry name" value="FI04487P"/>
    <property type="match status" value="1"/>
</dbReference>
<protein>
    <submittedName>
        <fullName evidence="7">Aspartate aminotransferase</fullName>
        <ecNumber evidence="7">2.6.1.1</ecNumber>
    </submittedName>
</protein>
<accession>A0A1X6XLI1</accession>
<evidence type="ECO:0000256" key="2">
    <source>
        <dbReference type="ARBA" id="ARBA00022576"/>
    </source>
</evidence>
<dbReference type="EC" id="2.6.1.1" evidence="7"/>
<dbReference type="Gene3D" id="3.90.1150.10">
    <property type="entry name" value="Aspartate Aminotransferase, domain 1"/>
    <property type="match status" value="1"/>
</dbReference>
<organism evidence="7 8">
    <name type="scientific">Brevibacterium yomogidense</name>
    <dbReference type="NCBI Taxonomy" id="946573"/>
    <lineage>
        <taxon>Bacteria</taxon>
        <taxon>Bacillati</taxon>
        <taxon>Actinomycetota</taxon>
        <taxon>Actinomycetes</taxon>
        <taxon>Micrococcales</taxon>
        <taxon>Brevibacteriaceae</taxon>
        <taxon>Brevibacterium</taxon>
    </lineage>
</organism>
<dbReference type="CDD" id="cd00609">
    <property type="entry name" value="AAT_like"/>
    <property type="match status" value="1"/>
</dbReference>
<keyword evidence="2 7" id="KW-0032">Aminotransferase</keyword>
<feature type="compositionally biased region" description="Basic and acidic residues" evidence="5">
    <location>
        <begin position="1"/>
        <end position="12"/>
    </location>
</feature>
<keyword evidence="8" id="KW-1185">Reference proteome</keyword>
<keyword evidence="4" id="KW-0663">Pyridoxal phosphate</keyword>